<proteinExistence type="predicted"/>
<name>A0A5B7IQT7_PORTR</name>
<protein>
    <submittedName>
        <fullName evidence="1">Uncharacterized protein</fullName>
    </submittedName>
</protein>
<organism evidence="1 2">
    <name type="scientific">Portunus trituberculatus</name>
    <name type="common">Swimming crab</name>
    <name type="synonym">Neptunus trituberculatus</name>
    <dbReference type="NCBI Taxonomy" id="210409"/>
    <lineage>
        <taxon>Eukaryota</taxon>
        <taxon>Metazoa</taxon>
        <taxon>Ecdysozoa</taxon>
        <taxon>Arthropoda</taxon>
        <taxon>Crustacea</taxon>
        <taxon>Multicrustacea</taxon>
        <taxon>Malacostraca</taxon>
        <taxon>Eumalacostraca</taxon>
        <taxon>Eucarida</taxon>
        <taxon>Decapoda</taxon>
        <taxon>Pleocyemata</taxon>
        <taxon>Brachyura</taxon>
        <taxon>Eubrachyura</taxon>
        <taxon>Portunoidea</taxon>
        <taxon>Portunidae</taxon>
        <taxon>Portuninae</taxon>
        <taxon>Portunus</taxon>
    </lineage>
</organism>
<gene>
    <name evidence="1" type="ORF">E2C01_080998</name>
</gene>
<dbReference type="AlphaFoldDB" id="A0A5B7IQT7"/>
<reference evidence="1 2" key="1">
    <citation type="submission" date="2019-05" db="EMBL/GenBank/DDBJ databases">
        <title>Another draft genome of Portunus trituberculatus and its Hox gene families provides insights of decapod evolution.</title>
        <authorList>
            <person name="Jeong J.-H."/>
            <person name="Song I."/>
            <person name="Kim S."/>
            <person name="Choi T."/>
            <person name="Kim D."/>
            <person name="Ryu S."/>
            <person name="Kim W."/>
        </authorList>
    </citation>
    <scope>NUCLEOTIDE SEQUENCE [LARGE SCALE GENOMIC DNA]</scope>
    <source>
        <tissue evidence="1">Muscle</tissue>
    </source>
</reference>
<evidence type="ECO:0000313" key="1">
    <source>
        <dbReference type="EMBL" id="MPC86182.1"/>
    </source>
</evidence>
<keyword evidence="2" id="KW-1185">Reference proteome</keyword>
<dbReference type="Proteomes" id="UP000324222">
    <property type="component" value="Unassembled WGS sequence"/>
</dbReference>
<evidence type="ECO:0000313" key="2">
    <source>
        <dbReference type="Proteomes" id="UP000324222"/>
    </source>
</evidence>
<dbReference type="EMBL" id="VSRR010070709">
    <property type="protein sequence ID" value="MPC86182.1"/>
    <property type="molecule type" value="Genomic_DNA"/>
</dbReference>
<sequence>MFKTHHNVHPTHLLTRYPVCVDPSLATGVPGVYKDKRFIQDGVPINRIVISWNLSDPPLPFVAFDFLPM</sequence>
<accession>A0A5B7IQT7</accession>
<comment type="caution">
    <text evidence="1">The sequence shown here is derived from an EMBL/GenBank/DDBJ whole genome shotgun (WGS) entry which is preliminary data.</text>
</comment>